<feature type="domain" description="4Fe-4S ferredoxin-type" evidence="26">
    <location>
        <begin position="185"/>
        <end position="214"/>
    </location>
</feature>
<dbReference type="FunFam" id="2.40.40.20:FF:000005">
    <property type="entry name" value="Periplasmic nitrate reductase"/>
    <property type="match status" value="1"/>
</dbReference>
<dbReference type="SMART" id="SM00929">
    <property type="entry name" value="NADH-G_4Fe-4S_3"/>
    <property type="match status" value="1"/>
</dbReference>
<dbReference type="InterPro" id="IPR036010">
    <property type="entry name" value="2Fe-2S_ferredoxin-like_sf"/>
</dbReference>
<dbReference type="InterPro" id="IPR006657">
    <property type="entry name" value="MoPterin_dinucl-bd_dom"/>
</dbReference>
<evidence type="ECO:0000256" key="10">
    <source>
        <dbReference type="ARBA" id="ARBA00022729"/>
    </source>
</evidence>
<dbReference type="Gene3D" id="3.10.20.740">
    <property type="match status" value="1"/>
</dbReference>
<evidence type="ECO:0000259" key="27">
    <source>
        <dbReference type="PROSITE" id="PS51669"/>
    </source>
</evidence>
<keyword evidence="10" id="KW-0732">Signal</keyword>
<dbReference type="SUPFAM" id="SSF53706">
    <property type="entry name" value="Formate dehydrogenase/DMSO reductase, domains 1-3"/>
    <property type="match status" value="1"/>
</dbReference>
<dbReference type="GO" id="GO:0046872">
    <property type="term" value="F:metal ion binding"/>
    <property type="evidence" value="ECO:0007669"/>
    <property type="project" value="UniProtKB-KW"/>
</dbReference>
<keyword evidence="16" id="KW-0408">Iron</keyword>
<evidence type="ECO:0000259" key="28">
    <source>
        <dbReference type="PROSITE" id="PS51839"/>
    </source>
</evidence>
<dbReference type="EC" id="1.9.6.1" evidence="24"/>
<evidence type="ECO:0000256" key="21">
    <source>
        <dbReference type="ARBA" id="ARBA00034078"/>
    </source>
</evidence>
<dbReference type="PROSITE" id="PS51085">
    <property type="entry name" value="2FE2S_FER_2"/>
    <property type="match status" value="1"/>
</dbReference>
<evidence type="ECO:0000256" key="23">
    <source>
        <dbReference type="ARBA" id="ARBA00055000"/>
    </source>
</evidence>
<keyword evidence="14" id="KW-0249">Electron transport</keyword>
<evidence type="ECO:0000256" key="8">
    <source>
        <dbReference type="ARBA" id="ARBA00022714"/>
    </source>
</evidence>
<keyword evidence="18" id="KW-0520">NAD</keyword>
<dbReference type="Proteomes" id="UP000587760">
    <property type="component" value="Unassembled WGS sequence"/>
</dbReference>
<evidence type="ECO:0000313" key="29">
    <source>
        <dbReference type="EMBL" id="MBB6482252.1"/>
    </source>
</evidence>
<keyword evidence="12" id="KW-0574">Periplasm</keyword>
<keyword evidence="14" id="KW-0813">Transport</keyword>
<dbReference type="Gene3D" id="2.40.40.20">
    <property type="match status" value="1"/>
</dbReference>
<dbReference type="Gene3D" id="3.30.70.20">
    <property type="match status" value="1"/>
</dbReference>
<keyword evidence="17" id="KW-0411">Iron-sulfur</keyword>
<comment type="cofactor">
    <cofactor evidence="21">
        <name>[2Fe-2S] cluster</name>
        <dbReference type="ChEBI" id="CHEBI:190135"/>
    </cofactor>
</comment>
<feature type="domain" description="4Fe-4S Mo/W bis-MGD-type" evidence="27">
    <location>
        <begin position="223"/>
        <end position="280"/>
    </location>
</feature>
<evidence type="ECO:0000256" key="3">
    <source>
        <dbReference type="ARBA" id="ARBA00004370"/>
    </source>
</evidence>
<reference evidence="29 30" key="1">
    <citation type="submission" date="2020-08" db="EMBL/GenBank/DDBJ databases">
        <title>Genomic Encyclopedia of Type Strains, Phase IV (KMG-IV): sequencing the most valuable type-strain genomes for metagenomic binning, comparative biology and taxonomic classification.</title>
        <authorList>
            <person name="Goeker M."/>
        </authorList>
    </citation>
    <scope>NUCLEOTIDE SEQUENCE [LARGE SCALE GENOMIC DNA]</scope>
    <source>
        <strain evidence="29 30">DSM 2461</strain>
    </source>
</reference>
<dbReference type="InterPro" id="IPR041925">
    <property type="entry name" value="CT_Formate-Dh_H"/>
</dbReference>
<dbReference type="SMART" id="SM00926">
    <property type="entry name" value="Molybdop_Fe4S4"/>
    <property type="match status" value="1"/>
</dbReference>
<evidence type="ECO:0000256" key="20">
    <source>
        <dbReference type="ARBA" id="ARBA00023136"/>
    </source>
</evidence>
<keyword evidence="8" id="KW-0001">2Fe-2S</keyword>
<keyword evidence="11" id="KW-0677">Repeat</keyword>
<keyword evidence="7" id="KW-0500">Molybdenum</keyword>
<evidence type="ECO:0000256" key="12">
    <source>
        <dbReference type="ARBA" id="ARBA00022764"/>
    </source>
</evidence>
<evidence type="ECO:0000256" key="7">
    <source>
        <dbReference type="ARBA" id="ARBA00022505"/>
    </source>
</evidence>
<keyword evidence="19" id="KW-0534">Nitrate assimilation</keyword>
<dbReference type="SUPFAM" id="SSF50692">
    <property type="entry name" value="ADC-like"/>
    <property type="match status" value="1"/>
</dbReference>
<dbReference type="InterPro" id="IPR001041">
    <property type="entry name" value="2Fe-2S_ferredoxin-type"/>
</dbReference>
<dbReference type="GO" id="GO:0015942">
    <property type="term" value="P:formate metabolic process"/>
    <property type="evidence" value="ECO:0007669"/>
    <property type="project" value="InterPro"/>
</dbReference>
<dbReference type="GO" id="GO:0050140">
    <property type="term" value="F:nitrate reductase (cytochrome) activity"/>
    <property type="evidence" value="ECO:0007669"/>
    <property type="project" value="UniProtKB-EC"/>
</dbReference>
<dbReference type="GO" id="GO:0042773">
    <property type="term" value="P:ATP synthesis coupled electron transport"/>
    <property type="evidence" value="ECO:0007669"/>
    <property type="project" value="InterPro"/>
</dbReference>
<evidence type="ECO:0000256" key="1">
    <source>
        <dbReference type="ARBA" id="ARBA00001942"/>
    </source>
</evidence>
<dbReference type="GO" id="GO:0042128">
    <property type="term" value="P:nitrate assimilation"/>
    <property type="evidence" value="ECO:0007669"/>
    <property type="project" value="UniProtKB-KW"/>
</dbReference>
<dbReference type="InterPro" id="IPR019574">
    <property type="entry name" value="NADH_UbQ_OxRdtase_Gsu_4Fe4S-bd"/>
</dbReference>
<evidence type="ECO:0000256" key="14">
    <source>
        <dbReference type="ARBA" id="ARBA00022982"/>
    </source>
</evidence>
<dbReference type="CDD" id="cd02790">
    <property type="entry name" value="MopB_CT_Formate-Dh_H"/>
    <property type="match status" value="1"/>
</dbReference>
<name>A0A841RIX3_9SPIO</name>
<protein>
    <recommendedName>
        <fullName evidence="24">nitrate reductase (cytochrome)</fullName>
        <ecNumber evidence="24">1.9.6.1</ecNumber>
    </recommendedName>
</protein>
<dbReference type="Pfam" id="PF01568">
    <property type="entry name" value="Molydop_binding"/>
    <property type="match status" value="1"/>
</dbReference>
<keyword evidence="20" id="KW-0472">Membrane</keyword>
<keyword evidence="6" id="KW-0004">4Fe-4S</keyword>
<keyword evidence="13" id="KW-1278">Translocase</keyword>
<evidence type="ECO:0000256" key="13">
    <source>
        <dbReference type="ARBA" id="ARBA00022967"/>
    </source>
</evidence>
<evidence type="ECO:0000256" key="19">
    <source>
        <dbReference type="ARBA" id="ARBA00023063"/>
    </source>
</evidence>
<dbReference type="Gene3D" id="2.20.25.90">
    <property type="entry name" value="ADC-like domains"/>
    <property type="match status" value="1"/>
</dbReference>
<dbReference type="GO" id="GO:0051539">
    <property type="term" value="F:4 iron, 4 sulfur cluster binding"/>
    <property type="evidence" value="ECO:0007669"/>
    <property type="project" value="UniProtKB-KW"/>
</dbReference>
<dbReference type="GO" id="GO:0008863">
    <property type="term" value="F:formate dehydrogenase (NAD+) activity"/>
    <property type="evidence" value="ECO:0007669"/>
    <property type="project" value="InterPro"/>
</dbReference>
<evidence type="ECO:0000313" key="30">
    <source>
        <dbReference type="Proteomes" id="UP000587760"/>
    </source>
</evidence>
<comment type="function">
    <text evidence="23">Catalytic subunit of the periplasmic nitrate reductase complex NapAB. Receives electrons from NapB and catalyzes the reduction of nitrate to nitrite.</text>
</comment>
<keyword evidence="15" id="KW-0560">Oxidoreductase</keyword>
<dbReference type="SUPFAM" id="SSF54862">
    <property type="entry name" value="4Fe-4S ferredoxins"/>
    <property type="match status" value="1"/>
</dbReference>
<evidence type="ECO:0000256" key="5">
    <source>
        <dbReference type="ARBA" id="ARBA00007023"/>
    </source>
</evidence>
<dbReference type="InterPro" id="IPR054351">
    <property type="entry name" value="NADH_UbQ_OxRdtase_ferredoxin"/>
</dbReference>
<evidence type="ECO:0000256" key="2">
    <source>
        <dbReference type="ARBA" id="ARBA00001966"/>
    </source>
</evidence>
<evidence type="ECO:0000259" key="26">
    <source>
        <dbReference type="PROSITE" id="PS51379"/>
    </source>
</evidence>
<proteinExistence type="inferred from homology"/>
<dbReference type="Pfam" id="PF10588">
    <property type="entry name" value="NADH-G_4Fe-4S_3"/>
    <property type="match status" value="1"/>
</dbReference>
<evidence type="ECO:0000256" key="18">
    <source>
        <dbReference type="ARBA" id="ARBA00023027"/>
    </source>
</evidence>
<comment type="similarity">
    <text evidence="5">In the C-terminal section; belongs to the prokaryotic molybdopterin-containing oxidoreductase family.</text>
</comment>
<organism evidence="29 30">
    <name type="scientific">Spirochaeta isovalerica</name>
    <dbReference type="NCBI Taxonomy" id="150"/>
    <lineage>
        <taxon>Bacteria</taxon>
        <taxon>Pseudomonadati</taxon>
        <taxon>Spirochaetota</taxon>
        <taxon>Spirochaetia</taxon>
        <taxon>Spirochaetales</taxon>
        <taxon>Spirochaetaceae</taxon>
        <taxon>Spirochaeta</taxon>
    </lineage>
</organism>
<dbReference type="CDD" id="cd00207">
    <property type="entry name" value="fer2"/>
    <property type="match status" value="1"/>
</dbReference>
<dbReference type="GO" id="GO:0008137">
    <property type="term" value="F:NADH dehydrogenase (ubiquinone) activity"/>
    <property type="evidence" value="ECO:0007669"/>
    <property type="project" value="InterPro"/>
</dbReference>
<dbReference type="Pfam" id="PF13510">
    <property type="entry name" value="Fer2_4"/>
    <property type="match status" value="1"/>
</dbReference>
<evidence type="ECO:0000256" key="17">
    <source>
        <dbReference type="ARBA" id="ARBA00023014"/>
    </source>
</evidence>
<evidence type="ECO:0000256" key="4">
    <source>
        <dbReference type="ARBA" id="ARBA00005404"/>
    </source>
</evidence>
<dbReference type="Pfam" id="PF22117">
    <property type="entry name" value="Fer4_Nqo3"/>
    <property type="match status" value="1"/>
</dbReference>
<dbReference type="FunFam" id="3.10.20.740:FF:000004">
    <property type="entry name" value="NADH-quinone oxidoreductase"/>
    <property type="match status" value="1"/>
</dbReference>
<dbReference type="PANTHER" id="PTHR43105">
    <property type="entry name" value="RESPIRATORY NITRATE REDUCTASE"/>
    <property type="match status" value="1"/>
</dbReference>
<comment type="caution">
    <text evidence="29">The sequence shown here is derived from an EMBL/GenBank/DDBJ whole genome shotgun (WGS) entry which is preliminary data.</text>
</comment>
<dbReference type="InterPro" id="IPR006963">
    <property type="entry name" value="Mopterin_OxRdtase_4Fe-4S_dom"/>
</dbReference>
<dbReference type="PROSITE" id="PS51379">
    <property type="entry name" value="4FE4S_FER_2"/>
    <property type="match status" value="2"/>
</dbReference>
<dbReference type="GO" id="GO:0051537">
    <property type="term" value="F:2 iron, 2 sulfur cluster binding"/>
    <property type="evidence" value="ECO:0007669"/>
    <property type="project" value="UniProtKB-KW"/>
</dbReference>
<gene>
    <name evidence="29" type="ORF">HNR50_003941</name>
</gene>
<dbReference type="Gene3D" id="3.40.228.10">
    <property type="entry name" value="Dimethylsulfoxide Reductase, domain 2"/>
    <property type="match status" value="1"/>
</dbReference>
<dbReference type="PIRSF" id="PIRSF036643">
    <property type="entry name" value="FDH_alpha"/>
    <property type="match status" value="1"/>
</dbReference>
<dbReference type="Gene3D" id="3.40.50.740">
    <property type="match status" value="1"/>
</dbReference>
<evidence type="ECO:0000256" key="15">
    <source>
        <dbReference type="ARBA" id="ARBA00023002"/>
    </source>
</evidence>
<dbReference type="PROSITE" id="PS51669">
    <property type="entry name" value="4FE4S_MOW_BIS_MGD"/>
    <property type="match status" value="1"/>
</dbReference>
<accession>A0A841RIX3</accession>
<comment type="cofactor">
    <cofactor evidence="2">
        <name>[4Fe-4S] cluster</name>
        <dbReference type="ChEBI" id="CHEBI:49883"/>
    </cofactor>
</comment>
<evidence type="ECO:0000256" key="22">
    <source>
        <dbReference type="ARBA" id="ARBA00052176"/>
    </source>
</evidence>
<dbReference type="GO" id="GO:0043546">
    <property type="term" value="F:molybdopterin cofactor binding"/>
    <property type="evidence" value="ECO:0007669"/>
    <property type="project" value="InterPro"/>
</dbReference>
<dbReference type="InterPro" id="IPR017896">
    <property type="entry name" value="4Fe4S_Fe-S-bd"/>
</dbReference>
<evidence type="ECO:0000256" key="9">
    <source>
        <dbReference type="ARBA" id="ARBA00022723"/>
    </source>
</evidence>
<feature type="domain" description="2Fe-2S ferredoxin-type" evidence="25">
    <location>
        <begin position="2"/>
        <end position="80"/>
    </location>
</feature>
<evidence type="ECO:0000256" key="11">
    <source>
        <dbReference type="ARBA" id="ARBA00022737"/>
    </source>
</evidence>
<dbReference type="PROSITE" id="PS00641">
    <property type="entry name" value="COMPLEX1_75K_1"/>
    <property type="match status" value="1"/>
</dbReference>
<evidence type="ECO:0000259" key="25">
    <source>
        <dbReference type="PROSITE" id="PS51085"/>
    </source>
</evidence>
<feature type="domain" description="4Fe-4S ferredoxin-type" evidence="26">
    <location>
        <begin position="142"/>
        <end position="175"/>
    </location>
</feature>
<dbReference type="InterPro" id="IPR017900">
    <property type="entry name" value="4Fe4S_Fe_S_CS"/>
</dbReference>
<dbReference type="InterPro" id="IPR041924">
    <property type="entry name" value="Formate_Dh-H_N"/>
</dbReference>
<comment type="subcellular location">
    <subcellularLocation>
        <location evidence="3">Membrane</location>
    </subcellularLocation>
</comment>
<comment type="catalytic activity">
    <reaction evidence="22">
        <text>2 Fe(II)-[cytochrome] + nitrate + 2 H(+) = 2 Fe(III)-[cytochrome] + nitrite + H2O</text>
        <dbReference type="Rhea" id="RHEA:12909"/>
        <dbReference type="Rhea" id="RHEA-COMP:11777"/>
        <dbReference type="Rhea" id="RHEA-COMP:11778"/>
        <dbReference type="ChEBI" id="CHEBI:15377"/>
        <dbReference type="ChEBI" id="CHEBI:15378"/>
        <dbReference type="ChEBI" id="CHEBI:16301"/>
        <dbReference type="ChEBI" id="CHEBI:17632"/>
        <dbReference type="ChEBI" id="CHEBI:29033"/>
        <dbReference type="ChEBI" id="CHEBI:29034"/>
        <dbReference type="EC" id="1.9.6.1"/>
    </reaction>
</comment>
<dbReference type="Pfam" id="PF04879">
    <property type="entry name" value="Molybdop_Fe4S4"/>
    <property type="match status" value="1"/>
</dbReference>
<dbReference type="PANTHER" id="PTHR43105:SF14">
    <property type="entry name" value="FORMATE DEHYDROGENASE H"/>
    <property type="match status" value="1"/>
</dbReference>
<dbReference type="Pfam" id="PF00384">
    <property type="entry name" value="Molybdopterin"/>
    <property type="match status" value="1"/>
</dbReference>
<dbReference type="PROSITE" id="PS51839">
    <property type="entry name" value="4FE4S_HC3"/>
    <property type="match status" value="1"/>
</dbReference>
<evidence type="ECO:0000256" key="24">
    <source>
        <dbReference type="ARBA" id="ARBA00067026"/>
    </source>
</evidence>
<dbReference type="GO" id="GO:0016020">
    <property type="term" value="C:membrane"/>
    <property type="evidence" value="ECO:0007669"/>
    <property type="project" value="UniProtKB-SubCell"/>
</dbReference>
<dbReference type="GO" id="GO:0003954">
    <property type="term" value="F:NADH dehydrogenase activity"/>
    <property type="evidence" value="ECO:0007669"/>
    <property type="project" value="TreeGrafter"/>
</dbReference>
<dbReference type="PROSITE" id="PS00198">
    <property type="entry name" value="4FE4S_FER_1"/>
    <property type="match status" value="1"/>
</dbReference>
<dbReference type="InterPro" id="IPR006656">
    <property type="entry name" value="Mopterin_OxRdtase"/>
</dbReference>
<keyword evidence="30" id="KW-1185">Reference proteome</keyword>
<dbReference type="NCBIfam" id="TIGR01591">
    <property type="entry name" value="Fdh-alpha"/>
    <property type="match status" value="1"/>
</dbReference>
<dbReference type="InterPro" id="IPR050123">
    <property type="entry name" value="Prok_molybdopt-oxidoreductase"/>
</dbReference>
<evidence type="ECO:0000256" key="16">
    <source>
        <dbReference type="ARBA" id="ARBA00023004"/>
    </source>
</evidence>
<dbReference type="AlphaFoldDB" id="A0A841RIX3"/>
<dbReference type="EMBL" id="JACHGJ010000010">
    <property type="protein sequence ID" value="MBB6482252.1"/>
    <property type="molecule type" value="Genomic_DNA"/>
</dbReference>
<dbReference type="SUPFAM" id="SSF54292">
    <property type="entry name" value="2Fe-2S ferredoxin-like"/>
    <property type="match status" value="1"/>
</dbReference>
<dbReference type="FunFam" id="3.30.70.20:FF:000035">
    <property type="entry name" value="Iron hydrogenase 1"/>
    <property type="match status" value="1"/>
</dbReference>
<dbReference type="CDD" id="cd02753">
    <property type="entry name" value="MopB_Formate-Dh-H"/>
    <property type="match status" value="1"/>
</dbReference>
<sequence>MNSVNIRINGKDIICPEGANVMHVAIEKGFDIPNLCYDQRLSPTGACRLCIVEMEGRPGVHTSCTMKAAEGLSITTESEKLSALRKSTLELIFSEHKATCTSCDREGACSLQDYAYRYGAAEDRFPSIVKGGLSDNYTEGGIAIGYDVEKCIRCMRCVKICDEVQGAEAITLEGRSGNVVVNTPFSMLLTDSSCEMCGQCVDTCPTGALYAKAAKGKGRVRTMEKVRTTCLYCGVGCQLDLNIGADGKLVKVTSEPGVIPNDGNTCVKGRFGFDFIHRDERLTVPLIREGEAFRESTWDEAFDLVARRFSGIKEKHGSEALAGLTSAKSGNEDNYIMQKFVRTQFGNNNIDHCARLCHASTVAGLARAFGSGAMTNSIDEFSDTPLIFVIGSNTTENHPVMGIKIRKAVAEGKTKLIVADPRKISLTDIAHIHLQQKPGSDVALINAMMYTIIDEKLHDRDFIKSRTEDYELMEAAVMKCPPEFAEKVSGVPAEDIRAAARLYAAAESASIVYSMGITQHTTGTDNVLSLANMAMLTGNVGKPFAGVNPLRGQNNVQGACDMGGLPDVYPGYQKVHLPESKAKFEKAWGVSLSDKPGLTVNEIMHDVGSGKIKGLYVFGENPVLSDPDTNEVVKSLKKTDFLVVQDIFLTETAELADVVLPARSFAERDGTFTNTERRVQVYREAVLAPGESKPDWEIITGVANRMGADWNYNSASEIMDEIASVTPIYGGISYERIADVGLQWPCPDKEHKGTAVLHQGKFSRGLGKFHPVDYLPQQELPDEEYPLILTTGRMLQHWHTGTMTRKSEVLHGIVPEGHIQISPADAGRLGIGPEDKVKVSTRRGEIEIAADVTDRMKEGVVFLTFHFKESPANALTIAALDPIAKIPEFKACAVKIEKI</sequence>
<dbReference type="InterPro" id="IPR000283">
    <property type="entry name" value="NADH_UbQ_OxRdtase_75kDa_su_CS"/>
</dbReference>
<dbReference type="InterPro" id="IPR009010">
    <property type="entry name" value="Asp_de-COase-like_dom_sf"/>
</dbReference>
<feature type="domain" description="4Fe-4S His(Cys)3-ligated-type" evidence="28">
    <location>
        <begin position="80"/>
        <end position="119"/>
    </location>
</feature>
<comment type="similarity">
    <text evidence="4">Belongs to the complex I 75 kDa subunit family.</text>
</comment>
<evidence type="ECO:0000256" key="6">
    <source>
        <dbReference type="ARBA" id="ARBA00022485"/>
    </source>
</evidence>
<keyword evidence="9" id="KW-0479">Metal-binding</keyword>
<dbReference type="InterPro" id="IPR006478">
    <property type="entry name" value="Formate_DH_asu"/>
</dbReference>
<comment type="cofactor">
    <cofactor evidence="1">
        <name>Mo-bis(molybdopterin guanine dinucleotide)</name>
        <dbReference type="ChEBI" id="CHEBI:60539"/>
    </cofactor>
</comment>